<sequence>MEGATVGGADRSATRRRTRQLTAGVVGALAVLAAIPAPAWAATWSPIQVVSEAGWSGQDQPFVAVDRQGDSLLAWAGCDSNASGCYDQVKAQTASVDGVWGPVQTLSPLGASASWPKVASDDDGDSAVVWTQDGLVAGRRVSATGELGPLRTIAPWSAISPAVAVDPSGLALVTWTEIRDGAYTTKARYFGADSSLGAELTLGVGADQPVVAVDRTGTALVAWTENYERVVARRVRPEGVSALRAIAGAGTDVRYASVSVALDRDGDAVISYRWSKAGEPPRLRVRHYSHTDTLGSVISVSPAAHELSLFDELAGDLDGDAVLTWGRWTSGGTQVFARSISSTGALGTVTRLGAGDWPKVALDDDGDGLITWQAPSPDFSTSQVHARTIGQDGAFGAAEILAPDGRYAQPASSPTGRFSVIWQKGSYPSDIRARFGGQAG</sequence>
<reference evidence="2" key="1">
    <citation type="journal article" date="2019" name="Int. J. Syst. Evol. Microbiol.">
        <title>The Global Catalogue of Microorganisms (GCM) 10K type strain sequencing project: providing services to taxonomists for standard genome sequencing and annotation.</title>
        <authorList>
            <consortium name="The Broad Institute Genomics Platform"/>
            <consortium name="The Broad Institute Genome Sequencing Center for Infectious Disease"/>
            <person name="Wu L."/>
            <person name="Ma J."/>
        </authorList>
    </citation>
    <scope>NUCLEOTIDE SEQUENCE [LARGE SCALE GENOMIC DNA]</scope>
    <source>
        <strain evidence="2">CGMCC 4.7144</strain>
    </source>
</reference>
<evidence type="ECO:0000313" key="2">
    <source>
        <dbReference type="Proteomes" id="UP001596226"/>
    </source>
</evidence>
<protein>
    <recommendedName>
        <fullName evidence="3">Repeat domain-containing protein</fullName>
    </recommendedName>
</protein>
<name>A0ABW1HEL9_9ACTN</name>
<proteinExistence type="predicted"/>
<evidence type="ECO:0008006" key="3">
    <source>
        <dbReference type="Google" id="ProtNLM"/>
    </source>
</evidence>
<dbReference type="Proteomes" id="UP001596226">
    <property type="component" value="Unassembled WGS sequence"/>
</dbReference>
<dbReference type="EMBL" id="JBHSQS010000047">
    <property type="protein sequence ID" value="MFC5927944.1"/>
    <property type="molecule type" value="Genomic_DNA"/>
</dbReference>
<keyword evidence="2" id="KW-1185">Reference proteome</keyword>
<dbReference type="RefSeq" id="WP_377516364.1">
    <property type="nucleotide sequence ID" value="NZ_JBHSQS010000047.1"/>
</dbReference>
<evidence type="ECO:0000313" key="1">
    <source>
        <dbReference type="EMBL" id="MFC5927944.1"/>
    </source>
</evidence>
<organism evidence="1 2">
    <name type="scientific">Micromonospora vulcania</name>
    <dbReference type="NCBI Taxonomy" id="1441873"/>
    <lineage>
        <taxon>Bacteria</taxon>
        <taxon>Bacillati</taxon>
        <taxon>Actinomycetota</taxon>
        <taxon>Actinomycetes</taxon>
        <taxon>Micromonosporales</taxon>
        <taxon>Micromonosporaceae</taxon>
        <taxon>Micromonospora</taxon>
    </lineage>
</organism>
<gene>
    <name evidence="1" type="ORF">ACFQGL_31950</name>
</gene>
<comment type="caution">
    <text evidence="1">The sequence shown here is derived from an EMBL/GenBank/DDBJ whole genome shotgun (WGS) entry which is preliminary data.</text>
</comment>
<accession>A0ABW1HEL9</accession>